<dbReference type="AlphaFoldDB" id="A0A3B4A1L0"/>
<keyword evidence="5" id="KW-1133">Transmembrane helix</keyword>
<keyword evidence="15" id="KW-1185">Reference proteome</keyword>
<keyword evidence="8" id="KW-0675">Receptor</keyword>
<accession>A0A3B4A1L0</accession>
<evidence type="ECO:0000259" key="13">
    <source>
        <dbReference type="PROSITE" id="PS50853"/>
    </source>
</evidence>
<proteinExistence type="inferred from homology"/>
<evidence type="ECO:0008006" key="16">
    <source>
        <dbReference type="Google" id="ProtNLM"/>
    </source>
</evidence>
<name>A0A3B4A1L0_9GOBI</name>
<dbReference type="CDD" id="cd00063">
    <property type="entry name" value="FN3"/>
    <property type="match status" value="1"/>
</dbReference>
<dbReference type="GO" id="GO:0004896">
    <property type="term" value="F:cytokine receptor activity"/>
    <property type="evidence" value="ECO:0007669"/>
    <property type="project" value="InterPro"/>
</dbReference>
<dbReference type="InterPro" id="IPR007110">
    <property type="entry name" value="Ig-like_dom"/>
</dbReference>
<evidence type="ECO:0000256" key="5">
    <source>
        <dbReference type="ARBA" id="ARBA00022989"/>
    </source>
</evidence>
<keyword evidence="4 11" id="KW-0732">Signal</keyword>
<reference evidence="14" key="1">
    <citation type="submission" date="2025-08" db="UniProtKB">
        <authorList>
            <consortium name="Ensembl"/>
        </authorList>
    </citation>
    <scope>IDENTIFICATION</scope>
</reference>
<dbReference type="STRING" id="409849.ENSPMGP00000010519"/>
<sequence length="428" mass="48414">MWRTFLSALCVLYFPPIRCVFHGSCPRKEPPPGVVIVSPGSELSLTCSGRVIVDGVKVVSPSFPASVTHSTVNSITLNTELPKPQEVMNRERKIIPTLSPSDVSQPIRAKTEWSAGEKEESSVKLGVQWKWNNKHLQGKTQESTLSLSHLRVSDSGRYSCHHRGTERFSTKIIVAEAAETPHLFCYKKSPSSKIRCEWTPQTQAPKGTSCSLFIRKSLSGLFFNVPCSYSTWRSKCWCAMDHNEEDKRTLYQAYLCVSSITNNSTSDLLSFTPMHILKPDPPYNVSVQPEKGLNQTLVVMWRPPYTWKLQDQFYALIYEVRYKPLMSVHFQTNTIYEQTRRHTITDAEAGERYEVQIRARDEYDGQWSEWSAPQYGRSWTGTTAQVGGILDTKLTGMHRAPIDADSICARLISNEPFISPRAALQLLG</sequence>
<feature type="domain" description="Fibronectin type-III" evidence="13">
    <location>
        <begin position="281"/>
        <end position="386"/>
    </location>
</feature>
<reference evidence="14" key="2">
    <citation type="submission" date="2025-09" db="UniProtKB">
        <authorList>
            <consortium name="Ensembl"/>
        </authorList>
    </citation>
    <scope>IDENTIFICATION</scope>
</reference>
<evidence type="ECO:0000313" key="15">
    <source>
        <dbReference type="Proteomes" id="UP000261520"/>
    </source>
</evidence>
<dbReference type="SMART" id="SM00409">
    <property type="entry name" value="IG"/>
    <property type="match status" value="1"/>
</dbReference>
<evidence type="ECO:0000256" key="9">
    <source>
        <dbReference type="ARBA" id="ARBA00023180"/>
    </source>
</evidence>
<dbReference type="PROSITE" id="PS50835">
    <property type="entry name" value="IG_LIKE"/>
    <property type="match status" value="1"/>
</dbReference>
<keyword evidence="7" id="KW-1015">Disulfide bond</keyword>
<evidence type="ECO:0000256" key="11">
    <source>
        <dbReference type="SAM" id="SignalP"/>
    </source>
</evidence>
<dbReference type="InterPro" id="IPR036116">
    <property type="entry name" value="FN3_sf"/>
</dbReference>
<dbReference type="CDD" id="cd00096">
    <property type="entry name" value="Ig"/>
    <property type="match status" value="1"/>
</dbReference>
<evidence type="ECO:0000256" key="1">
    <source>
        <dbReference type="ARBA" id="ARBA00004479"/>
    </source>
</evidence>
<dbReference type="InterPro" id="IPR015321">
    <property type="entry name" value="TypeI_recpt_CBD"/>
</dbReference>
<keyword evidence="10" id="KW-0393">Immunoglobulin domain</keyword>
<dbReference type="Proteomes" id="UP000261520">
    <property type="component" value="Unplaced"/>
</dbReference>
<dbReference type="PANTHER" id="PTHR23037:SF22">
    <property type="entry name" value="CYTOKINE RECEPTOR COMMON SUBUNIT BETA"/>
    <property type="match status" value="1"/>
</dbReference>
<dbReference type="Pfam" id="PF09240">
    <property type="entry name" value="IL6Ra-bind"/>
    <property type="match status" value="1"/>
</dbReference>
<dbReference type="InterPro" id="IPR036179">
    <property type="entry name" value="Ig-like_dom_sf"/>
</dbReference>
<dbReference type="InterPro" id="IPR003530">
    <property type="entry name" value="Hematopoietin_rcpt_L_F3_CS"/>
</dbReference>
<dbReference type="InterPro" id="IPR013783">
    <property type="entry name" value="Ig-like_fold"/>
</dbReference>
<feature type="signal peptide" evidence="11">
    <location>
        <begin position="1"/>
        <end position="19"/>
    </location>
</feature>
<dbReference type="Ensembl" id="ENSPMGT00000011216.1">
    <property type="protein sequence ID" value="ENSPMGP00000010519.1"/>
    <property type="gene ID" value="ENSPMGG00000008711.1"/>
</dbReference>
<evidence type="ECO:0000256" key="8">
    <source>
        <dbReference type="ARBA" id="ARBA00023170"/>
    </source>
</evidence>
<evidence type="ECO:0000256" key="7">
    <source>
        <dbReference type="ARBA" id="ARBA00023157"/>
    </source>
</evidence>
<dbReference type="SUPFAM" id="SSF49265">
    <property type="entry name" value="Fibronectin type III"/>
    <property type="match status" value="2"/>
</dbReference>
<evidence type="ECO:0000313" key="14">
    <source>
        <dbReference type="Ensembl" id="ENSPMGP00000010519.1"/>
    </source>
</evidence>
<evidence type="ECO:0000259" key="12">
    <source>
        <dbReference type="PROSITE" id="PS50835"/>
    </source>
</evidence>
<dbReference type="SMART" id="SM00060">
    <property type="entry name" value="FN3"/>
    <property type="match status" value="1"/>
</dbReference>
<dbReference type="PROSITE" id="PS01354">
    <property type="entry name" value="HEMATOPO_REC_L_F3"/>
    <property type="match status" value="1"/>
</dbReference>
<dbReference type="SUPFAM" id="SSF48726">
    <property type="entry name" value="Immunoglobulin"/>
    <property type="match status" value="1"/>
</dbReference>
<dbReference type="GO" id="GO:0009897">
    <property type="term" value="C:external side of plasma membrane"/>
    <property type="evidence" value="ECO:0007669"/>
    <property type="project" value="TreeGrafter"/>
</dbReference>
<evidence type="ECO:0000256" key="6">
    <source>
        <dbReference type="ARBA" id="ARBA00023136"/>
    </source>
</evidence>
<feature type="domain" description="Ig-like" evidence="12">
    <location>
        <begin position="26"/>
        <end position="160"/>
    </location>
</feature>
<dbReference type="Pfam" id="PF00041">
    <property type="entry name" value="fn3"/>
    <property type="match status" value="1"/>
</dbReference>
<protein>
    <recommendedName>
        <fullName evidence="16">Interleukin 6 receptor</fullName>
    </recommendedName>
</protein>
<dbReference type="PROSITE" id="PS50853">
    <property type="entry name" value="FN3"/>
    <property type="match status" value="1"/>
</dbReference>
<keyword evidence="3" id="KW-0812">Transmembrane</keyword>
<evidence type="ECO:0000256" key="2">
    <source>
        <dbReference type="ARBA" id="ARBA00010890"/>
    </source>
</evidence>
<comment type="subcellular location">
    <subcellularLocation>
        <location evidence="1">Membrane</location>
        <topology evidence="1">Single-pass type I membrane protein</topology>
    </subcellularLocation>
</comment>
<comment type="similarity">
    <text evidence="2">Belongs to the type I cytokine receptor family. Type 3 subfamily.</text>
</comment>
<evidence type="ECO:0000256" key="3">
    <source>
        <dbReference type="ARBA" id="ARBA00022692"/>
    </source>
</evidence>
<dbReference type="GO" id="GO:0016064">
    <property type="term" value="P:immunoglobulin mediated immune response"/>
    <property type="evidence" value="ECO:0007669"/>
    <property type="project" value="TreeGrafter"/>
</dbReference>
<organism evidence="14 15">
    <name type="scientific">Periophthalmus magnuspinnatus</name>
    <dbReference type="NCBI Taxonomy" id="409849"/>
    <lineage>
        <taxon>Eukaryota</taxon>
        <taxon>Metazoa</taxon>
        <taxon>Chordata</taxon>
        <taxon>Craniata</taxon>
        <taxon>Vertebrata</taxon>
        <taxon>Euteleostomi</taxon>
        <taxon>Actinopterygii</taxon>
        <taxon>Neopterygii</taxon>
        <taxon>Teleostei</taxon>
        <taxon>Neoteleostei</taxon>
        <taxon>Acanthomorphata</taxon>
        <taxon>Gobiaria</taxon>
        <taxon>Gobiiformes</taxon>
        <taxon>Gobioidei</taxon>
        <taxon>Gobiidae</taxon>
        <taxon>Oxudercinae</taxon>
        <taxon>Periophthalmus</taxon>
    </lineage>
</organism>
<keyword evidence="9" id="KW-0325">Glycoprotein</keyword>
<evidence type="ECO:0000256" key="4">
    <source>
        <dbReference type="ARBA" id="ARBA00022729"/>
    </source>
</evidence>
<dbReference type="Gene3D" id="2.60.40.10">
    <property type="entry name" value="Immunoglobulins"/>
    <property type="match status" value="3"/>
</dbReference>
<keyword evidence="6" id="KW-0472">Membrane</keyword>
<dbReference type="InterPro" id="IPR003599">
    <property type="entry name" value="Ig_sub"/>
</dbReference>
<evidence type="ECO:0000256" key="10">
    <source>
        <dbReference type="ARBA" id="ARBA00023319"/>
    </source>
</evidence>
<dbReference type="InterPro" id="IPR003961">
    <property type="entry name" value="FN3_dom"/>
</dbReference>
<dbReference type="PANTHER" id="PTHR23037">
    <property type="entry name" value="CYTOKINE RECEPTOR"/>
    <property type="match status" value="1"/>
</dbReference>
<feature type="chain" id="PRO_5017262751" description="Interleukin 6 receptor" evidence="11">
    <location>
        <begin position="20"/>
        <end position="428"/>
    </location>
</feature>